<dbReference type="RefSeq" id="WP_183485836.1">
    <property type="nucleotide sequence ID" value="NZ_JACIDZ010000006.1"/>
</dbReference>
<protein>
    <submittedName>
        <fullName evidence="1">Uncharacterized protein</fullName>
    </submittedName>
</protein>
<proteinExistence type="predicted"/>
<dbReference type="AlphaFoldDB" id="A0A7W6PAZ9"/>
<reference evidence="1 2" key="1">
    <citation type="submission" date="2020-08" db="EMBL/GenBank/DDBJ databases">
        <title>Genomic Encyclopedia of Type Strains, Phase IV (KMG-IV): sequencing the most valuable type-strain genomes for metagenomic binning, comparative biology and taxonomic classification.</title>
        <authorList>
            <person name="Goeker M."/>
        </authorList>
    </citation>
    <scope>NUCLEOTIDE SEQUENCE [LARGE SCALE GENOMIC DNA]</scope>
    <source>
        <strain evidence="1 2">DSM 28101</strain>
    </source>
</reference>
<accession>A0A7W6PAZ9</accession>
<dbReference type="Proteomes" id="UP000530571">
    <property type="component" value="Unassembled WGS sequence"/>
</dbReference>
<evidence type="ECO:0000313" key="1">
    <source>
        <dbReference type="EMBL" id="MBB4122124.1"/>
    </source>
</evidence>
<gene>
    <name evidence="1" type="ORF">GGR30_002053</name>
</gene>
<keyword evidence="2" id="KW-1185">Reference proteome</keyword>
<dbReference type="EMBL" id="JACIDZ010000006">
    <property type="protein sequence ID" value="MBB4122124.1"/>
    <property type="molecule type" value="Genomic_DNA"/>
</dbReference>
<comment type="caution">
    <text evidence="1">The sequence shown here is derived from an EMBL/GenBank/DDBJ whole genome shotgun (WGS) entry which is preliminary data.</text>
</comment>
<sequence>MTGNLQAAQGFWGVPAYQALPAGGSGVLGPGAVLDIGRDRYALTRLAVAAIPAAAASELAALSACSFEKLITFTRSATATYVGSDGLIHSAAANAPRFDHTNGRRQLLLEGPATNLLLNSAVLSTQSVAVPAATYTLSFYGTGSVTLAGASSGSLSGFGSTTRVSLTFVATAGALTMTVAGSVANAQLESGSRASSYIPTTGSAATRPADSARLTDAAAELVRRDAVSILVQAFQPFETGSTRRWMGTSYTILGLDTGKKPSQWDGAGPLLSVSSGVNDQVDLGFGVAWDGSGRRMSIAGASAGDAHQPAFTGNVFLGRDNSGNFAPGWYDQLIIWPFRMTNADLAAKAAAYT</sequence>
<organism evidence="1 2">
    <name type="scientific">Martelella radicis</name>
    <dbReference type="NCBI Taxonomy" id="1397476"/>
    <lineage>
        <taxon>Bacteria</taxon>
        <taxon>Pseudomonadati</taxon>
        <taxon>Pseudomonadota</taxon>
        <taxon>Alphaproteobacteria</taxon>
        <taxon>Hyphomicrobiales</taxon>
        <taxon>Aurantimonadaceae</taxon>
        <taxon>Martelella</taxon>
    </lineage>
</organism>
<name>A0A7W6PAZ9_9HYPH</name>
<evidence type="ECO:0000313" key="2">
    <source>
        <dbReference type="Proteomes" id="UP000530571"/>
    </source>
</evidence>